<dbReference type="InterPro" id="IPR036116">
    <property type="entry name" value="FN3_sf"/>
</dbReference>
<dbReference type="Gene3D" id="2.60.40.10">
    <property type="entry name" value="Immunoglobulins"/>
    <property type="match status" value="4"/>
</dbReference>
<evidence type="ECO:0000259" key="3">
    <source>
        <dbReference type="PROSITE" id="PS50853"/>
    </source>
</evidence>
<keyword evidence="2" id="KW-0472">Membrane</keyword>
<reference evidence="4 5" key="1">
    <citation type="journal article" date="2019" name="PLoS Pathog.">
        <title>Genome sequence of the bovine parasite Schistosoma bovis Tanzania.</title>
        <authorList>
            <person name="Oey H."/>
            <person name="Zakrzewski M."/>
            <person name="Gobert G."/>
            <person name="Gravermann K."/>
            <person name="Stoye J."/>
            <person name="Jones M."/>
            <person name="Mcmanus D."/>
            <person name="Krause L."/>
        </authorList>
    </citation>
    <scope>NUCLEOTIDE SEQUENCE [LARGE SCALE GENOMIC DNA]</scope>
    <source>
        <strain evidence="4 5">TAN1997</strain>
    </source>
</reference>
<sequence length="2028" mass="235749">MIKTYFRNVQIVVPSRIINLMVNTDGRDGLIVEWDAPEKPNGKILQYILHYTEIKPIDSLIDIHRQYDHVEGEYNTTLTFMNQRINQNSSYDNYINYWNEQSIHQYPIIDHLQSAYTKDPNFIQSIQTRTYDNRKYAGYYSLNRTINRVHIKSLIPKHIYQIRMFALNTAGLSPVSLQLGITSLLPALKYKHQYTDQNFIQWINLIHSNKHQEKIFKWLNNTRIQFLSEPIISKINAHNAEFSVEFNVKLDGNISHSNQSTPVVGDFSRIIKLIEKSKWPIKIQKIPLNGYQALNGNDHINSLNWRIITAYKYTTSPSLKLSLTESTKFNVNEGVQLTLSFKLFNLSSYNYYRFEVWQPIGLLFGNYNQIANKILYHSNLSKWFKIECEPPSVSPSLVSTHMLNLDQMKIIWQPLSPEEWNGIPGGYLITIQEAESEHTHSLMTTYPNHDHMYSANETVKIQIIQSKCGLDYLQIFINDSTAFSYITGDLKFDSDYIISIRAASVEIGNSDKWLLGPQTVIQHLSIYKQAKNNEDIRFLISMRTSKFIPYNLNVSRELDWVVVSWKENIKVECGQLPEGYQLIFNKVWFNENTNETLQKDDDDDDVNYLKFIPFNHTNLNRSKILQSSNSFYENILKLPLKIFFNSNEACSFNGYLRFRLYIIGQSINKDTEQATIYMNLKGEKLRHRLLLRKIIPLSKQKKARVLITWIPNINNDKPLFPHTDIFTLQWTRIDPISYENLSLPFTRLISWPDANNHVLMKSIEKASMKQKYSEYLITVDELLMEATYLFQLIETNFSQPINITVNDEKMCSSKTELLVYVTTVESFQTRPRQRPVTPKIQISQSSITQEQNKYTICPITTAHLSWPNYLRQLQSNQTTEYSSGFLYTSPVINYTLHYAEVMNNSFSEDIYGKNPNNYGSVNWKTYQPAPQIDEVNDFLVDGLLPYKMYIFRLAAQTDTGISPFSLPTDILVTSPQRPCYYSIKLEFELRSHLHSEISQSSGHTARRQRDIVTRGYCEYLLLKWKALNYRQWNSQPGWYHITYRLWLSNDNNTNTQLFNLFIKHDENKIENSYFHIELKDLIPNKYYLFSIEAINDYSTTNIFSSMIQLSSLIFINSGIGCNQIQLQYNHPMKQMTESLVIYKMNKINYPVLLSKLVLSPINFFCFSDPIQVLIKCTWDYKEYQGQTIIKPYFYYKMSIHVITTGGHGPKAYSPQSNYKGTQSNTNVKLHHSIENDCLSGELLCTSQSPPNPPFSLASQWLSRNLIKLEWSQPEQLNGKLVNYRVSWSEVNFPSKDNQLTDKNSTNSKEIEQQFTVILKSFETTYTIDQLHENTSYIFKVYARTQSKQNDGWSTPTCIYASTSYCWFNSPQITGIIFQHKCDFKTLLKTIDPSLEKFCSFNSPILRRPLVFISSINKNATNQKFKNLTRNSLQFHYNETNINYASTVITILWSEVMSGINSITHILIELRYSSAFNDANVPIDSTTHVAIQFRVSPVNQFQIGLPSQESDWSVIKLKTIVTPFYHHWWFIILLGLCAVTIIFILLITLKWNIHRRQQLNKSTFVTEKYDSKVSSSNAFMNDCCLTFKIYHSNYLTKTMNNNIQPNGEICEYPNMINSTFHNIRSPETVELTTGIQYTENSNNALHNHQNPFNLVLNNHNWDVLYNTSPEILIAQTDSSLGSKAPSNRTVSTSEVERFDDFTQNYNNCVTSQGLINSSNQSLSPYLYSSSQNESTILDQNNLCQLDINRRFKFDESIIPLNQTIISLPSVQYQRNTNYQNEQTHPDQKSYDVEFSMTQNRSVYQKFINSINNTPSSNGNASFNLTATIPNNHSSNHHFYQMNTNGDNYIMSKSHIETYEPENSNYMKYNSLQRKSLNRNSMTTDYNRFNTYSPFNNKDNQSSVRHDGQRLIQDFDFNLLPDHLTLNGQLNQTSINNTTVSQISNIYSTGSHNDDISNDNSQFRNTKHSLNQENIHQSPSPYKNTDLLFNNYNSTMTIVKNNDQDTLSSWDENLEFHITTDLELLTSTEV</sequence>
<evidence type="ECO:0000313" key="4">
    <source>
        <dbReference type="EMBL" id="RTG88528.1"/>
    </source>
</evidence>
<keyword evidence="2" id="KW-1133">Transmembrane helix</keyword>
<dbReference type="InterPro" id="IPR013783">
    <property type="entry name" value="Ig-like_fold"/>
</dbReference>
<accession>A0A430QLF9</accession>
<dbReference type="EMBL" id="QMKO01001571">
    <property type="protein sequence ID" value="RTG88528.1"/>
    <property type="molecule type" value="Genomic_DNA"/>
</dbReference>
<dbReference type="STRING" id="6184.A0A430QLF9"/>
<feature type="transmembrane region" description="Helical" evidence="2">
    <location>
        <begin position="1527"/>
        <end position="1548"/>
    </location>
</feature>
<evidence type="ECO:0000256" key="2">
    <source>
        <dbReference type="SAM" id="Phobius"/>
    </source>
</evidence>
<dbReference type="InterPro" id="IPR003961">
    <property type="entry name" value="FN3_dom"/>
</dbReference>
<dbReference type="PANTHER" id="PTHR13817:SF166">
    <property type="entry name" value="NEURONAL IGCAM-RELATED"/>
    <property type="match status" value="1"/>
</dbReference>
<dbReference type="Proteomes" id="UP000290809">
    <property type="component" value="Unassembled WGS sequence"/>
</dbReference>
<dbReference type="SUPFAM" id="SSF49265">
    <property type="entry name" value="Fibronectin type III"/>
    <property type="match status" value="4"/>
</dbReference>
<dbReference type="InterPro" id="IPR050964">
    <property type="entry name" value="Striated_Muscle_Regulatory"/>
</dbReference>
<dbReference type="Pfam" id="PF00041">
    <property type="entry name" value="fn3"/>
    <property type="match status" value="1"/>
</dbReference>
<keyword evidence="5" id="KW-1185">Reference proteome</keyword>
<comment type="caution">
    <text evidence="4">The sequence shown here is derived from an EMBL/GenBank/DDBJ whole genome shotgun (WGS) entry which is preliminary data.</text>
</comment>
<name>A0A430QLF9_SCHBO</name>
<feature type="domain" description="Fibronectin type-III" evidence="3">
    <location>
        <begin position="13"/>
        <end position="120"/>
    </location>
</feature>
<dbReference type="PROSITE" id="PS50853">
    <property type="entry name" value="FN3"/>
    <property type="match status" value="2"/>
</dbReference>
<evidence type="ECO:0000256" key="1">
    <source>
        <dbReference type="ARBA" id="ARBA00022737"/>
    </source>
</evidence>
<evidence type="ECO:0000313" key="5">
    <source>
        <dbReference type="Proteomes" id="UP000290809"/>
    </source>
</evidence>
<dbReference type="CDD" id="cd00063">
    <property type="entry name" value="FN3"/>
    <property type="match status" value="3"/>
</dbReference>
<dbReference type="SMART" id="SM00060">
    <property type="entry name" value="FN3"/>
    <property type="match status" value="5"/>
</dbReference>
<gene>
    <name evidence="4" type="ORF">DC041_0012325</name>
</gene>
<proteinExistence type="predicted"/>
<dbReference type="PANTHER" id="PTHR13817">
    <property type="entry name" value="TITIN"/>
    <property type="match status" value="1"/>
</dbReference>
<keyword evidence="2" id="KW-0812">Transmembrane</keyword>
<organism evidence="4 5">
    <name type="scientific">Schistosoma bovis</name>
    <name type="common">Blood fluke</name>
    <dbReference type="NCBI Taxonomy" id="6184"/>
    <lineage>
        <taxon>Eukaryota</taxon>
        <taxon>Metazoa</taxon>
        <taxon>Spiralia</taxon>
        <taxon>Lophotrochozoa</taxon>
        <taxon>Platyhelminthes</taxon>
        <taxon>Trematoda</taxon>
        <taxon>Digenea</taxon>
        <taxon>Strigeidida</taxon>
        <taxon>Schistosomatoidea</taxon>
        <taxon>Schistosomatidae</taxon>
        <taxon>Schistosoma</taxon>
    </lineage>
</organism>
<protein>
    <recommendedName>
        <fullName evidence="3">Fibronectin type-III domain-containing protein</fullName>
    </recommendedName>
</protein>
<feature type="domain" description="Fibronectin type-III" evidence="3">
    <location>
        <begin position="1252"/>
        <end position="1363"/>
    </location>
</feature>
<keyword evidence="1" id="KW-0677">Repeat</keyword>